<dbReference type="Proteomes" id="UP001500460">
    <property type="component" value="Unassembled WGS sequence"/>
</dbReference>
<dbReference type="EMBL" id="BAAATK010000048">
    <property type="protein sequence ID" value="GAA2454297.1"/>
    <property type="molecule type" value="Genomic_DNA"/>
</dbReference>
<comment type="caution">
    <text evidence="2">The sequence shown here is derived from an EMBL/GenBank/DDBJ whole genome shotgun (WGS) entry which is preliminary data.</text>
</comment>
<evidence type="ECO:0000313" key="2">
    <source>
        <dbReference type="EMBL" id="GAA2454297.1"/>
    </source>
</evidence>
<sequence length="50" mass="4995">MREVMRGAAGITSAAPVRADVPLPSRAPWTAGCGPSAGVPALSYNGPQDS</sequence>
<protein>
    <recommendedName>
        <fullName evidence="4">Secreted protein</fullName>
    </recommendedName>
</protein>
<organism evidence="2 3">
    <name type="scientific">Streptomyces glaucus</name>
    <dbReference type="NCBI Taxonomy" id="284029"/>
    <lineage>
        <taxon>Bacteria</taxon>
        <taxon>Bacillati</taxon>
        <taxon>Actinomycetota</taxon>
        <taxon>Actinomycetes</taxon>
        <taxon>Kitasatosporales</taxon>
        <taxon>Streptomycetaceae</taxon>
        <taxon>Streptomyces</taxon>
    </lineage>
</organism>
<gene>
    <name evidence="2" type="ORF">GCM10010421_54080</name>
</gene>
<accession>A0ABN3KAM2</accession>
<reference evidence="2 3" key="1">
    <citation type="journal article" date="2019" name="Int. J. Syst. Evol. Microbiol.">
        <title>The Global Catalogue of Microorganisms (GCM) 10K type strain sequencing project: providing services to taxonomists for standard genome sequencing and annotation.</title>
        <authorList>
            <consortium name="The Broad Institute Genomics Platform"/>
            <consortium name="The Broad Institute Genome Sequencing Center for Infectious Disease"/>
            <person name="Wu L."/>
            <person name="Ma J."/>
        </authorList>
    </citation>
    <scope>NUCLEOTIDE SEQUENCE [LARGE SCALE GENOMIC DNA]</scope>
    <source>
        <strain evidence="2 3">JCM 6922</strain>
    </source>
</reference>
<evidence type="ECO:0000313" key="3">
    <source>
        <dbReference type="Proteomes" id="UP001500460"/>
    </source>
</evidence>
<keyword evidence="3" id="KW-1185">Reference proteome</keyword>
<feature type="region of interest" description="Disordered" evidence="1">
    <location>
        <begin position="29"/>
        <end position="50"/>
    </location>
</feature>
<evidence type="ECO:0008006" key="4">
    <source>
        <dbReference type="Google" id="ProtNLM"/>
    </source>
</evidence>
<evidence type="ECO:0000256" key="1">
    <source>
        <dbReference type="SAM" id="MobiDB-lite"/>
    </source>
</evidence>
<name>A0ABN3KAM2_9ACTN</name>
<proteinExistence type="predicted"/>